<sequence>MRHACFPHIVIVGFCIPSPLNITTRNPQINKSSIKLIMAIIFKKNL</sequence>
<evidence type="ECO:0000313" key="1">
    <source>
        <dbReference type="EMBL" id="AJQ93742.1"/>
    </source>
</evidence>
<dbReference type="HOGENOM" id="CLU_3184284_0_0_6"/>
<organism evidence="1 2">
    <name type="scientific">Gynuella sunshinyii YC6258</name>
    <dbReference type="NCBI Taxonomy" id="1445510"/>
    <lineage>
        <taxon>Bacteria</taxon>
        <taxon>Pseudomonadati</taxon>
        <taxon>Pseudomonadota</taxon>
        <taxon>Gammaproteobacteria</taxon>
        <taxon>Oceanospirillales</taxon>
        <taxon>Saccharospirillaceae</taxon>
        <taxon>Gynuella</taxon>
    </lineage>
</organism>
<dbReference type="AlphaFoldDB" id="A0A0C5VGP8"/>
<gene>
    <name evidence="1" type="ORF">YC6258_01693</name>
</gene>
<dbReference type="EMBL" id="CP007142">
    <property type="protein sequence ID" value="AJQ93742.1"/>
    <property type="molecule type" value="Genomic_DNA"/>
</dbReference>
<dbReference type="Proteomes" id="UP000032266">
    <property type="component" value="Chromosome"/>
</dbReference>
<keyword evidence="2" id="KW-1185">Reference proteome</keyword>
<accession>A0A0C5VGP8</accession>
<name>A0A0C5VGP8_9GAMM</name>
<reference evidence="1 2" key="1">
    <citation type="submission" date="2014-01" db="EMBL/GenBank/DDBJ databases">
        <title>Full genme sequencing of cellulolytic bacterium Gynuella sunshinyii YC6258T gen. nov., sp. nov.</title>
        <authorList>
            <person name="Khan H."/>
            <person name="Chung E.J."/>
            <person name="Chung Y.R."/>
        </authorList>
    </citation>
    <scope>NUCLEOTIDE SEQUENCE [LARGE SCALE GENOMIC DNA]</scope>
    <source>
        <strain evidence="1 2">YC6258</strain>
    </source>
</reference>
<proteinExistence type="predicted"/>
<protein>
    <submittedName>
        <fullName evidence="1">Uncharacterized protein</fullName>
    </submittedName>
</protein>
<dbReference type="STRING" id="1445510.YC6258_01693"/>
<evidence type="ECO:0000313" key="2">
    <source>
        <dbReference type="Proteomes" id="UP000032266"/>
    </source>
</evidence>
<dbReference type="KEGG" id="gsn:YC6258_01693"/>